<dbReference type="PANTHER" id="PTHR33755:SF6">
    <property type="entry name" value="PLASMID STABILIZATION SYSTEM PROTEIN"/>
    <property type="match status" value="1"/>
</dbReference>
<evidence type="ECO:0000256" key="2">
    <source>
        <dbReference type="ARBA" id="ARBA00022649"/>
    </source>
</evidence>
<keyword evidence="2" id="KW-1277">Toxin-antitoxin system</keyword>
<protein>
    <submittedName>
        <fullName evidence="3">Plasmid stabilisation system protein</fullName>
    </submittedName>
</protein>
<dbReference type="InterPro" id="IPR035093">
    <property type="entry name" value="RelE/ParE_toxin_dom_sf"/>
</dbReference>
<gene>
    <name evidence="3" type="ORF">DSM25559_5187</name>
</gene>
<dbReference type="Proteomes" id="UP000187891">
    <property type="component" value="Unassembled WGS sequence"/>
</dbReference>
<dbReference type="AlphaFoldDB" id="A0A1R3U9C3"/>
<dbReference type="RefSeq" id="WP_077123062.1">
    <property type="nucleotide sequence ID" value="NZ_FMUE01000024.1"/>
</dbReference>
<dbReference type="Gene3D" id="3.30.2310.20">
    <property type="entry name" value="RelE-like"/>
    <property type="match status" value="1"/>
</dbReference>
<dbReference type="STRING" id="1907666.DSM25559_5187"/>
<evidence type="ECO:0000313" key="4">
    <source>
        <dbReference type="Proteomes" id="UP000187891"/>
    </source>
</evidence>
<dbReference type="InterPro" id="IPR007712">
    <property type="entry name" value="RelE/ParE_toxin"/>
</dbReference>
<dbReference type="Pfam" id="PF05016">
    <property type="entry name" value="ParE_toxin"/>
    <property type="match status" value="1"/>
</dbReference>
<evidence type="ECO:0000313" key="3">
    <source>
        <dbReference type="EMBL" id="SCX35860.1"/>
    </source>
</evidence>
<organism evidence="3 4">
    <name type="scientific">Agrobacterium rosae</name>
    <dbReference type="NCBI Taxonomy" id="1972867"/>
    <lineage>
        <taxon>Bacteria</taxon>
        <taxon>Pseudomonadati</taxon>
        <taxon>Pseudomonadota</taxon>
        <taxon>Alphaproteobacteria</taxon>
        <taxon>Hyphomicrobiales</taxon>
        <taxon>Rhizobiaceae</taxon>
        <taxon>Rhizobium/Agrobacterium group</taxon>
        <taxon>Agrobacterium</taxon>
    </lineage>
</organism>
<reference evidence="4" key="1">
    <citation type="submission" date="2016-10" db="EMBL/GenBank/DDBJ databases">
        <authorList>
            <person name="Wibberg D."/>
        </authorList>
    </citation>
    <scope>NUCLEOTIDE SEQUENCE [LARGE SCALE GENOMIC DNA]</scope>
</reference>
<evidence type="ECO:0000256" key="1">
    <source>
        <dbReference type="ARBA" id="ARBA00006226"/>
    </source>
</evidence>
<accession>A0A1R3U9C3</accession>
<dbReference type="PANTHER" id="PTHR33755">
    <property type="entry name" value="TOXIN PARE1-RELATED"/>
    <property type="match status" value="1"/>
</dbReference>
<dbReference type="InterPro" id="IPR051803">
    <property type="entry name" value="TA_system_RelE-like_toxin"/>
</dbReference>
<proteinExistence type="inferred from homology"/>
<dbReference type="EMBL" id="FMUE01000024">
    <property type="protein sequence ID" value="SCX35860.1"/>
    <property type="molecule type" value="Genomic_DNA"/>
</dbReference>
<comment type="similarity">
    <text evidence="1">Belongs to the RelE toxin family.</text>
</comment>
<name>A0A1R3U9C3_9HYPH</name>
<sequence length="98" mass="11169">MIVRFTDDAEQDLESIGDYIARDNPLRALSFVQELRIKCTALADMPNGFPLVPRYEKSGIRRRAHGDYLVFYRVEATQVVILHILHGAMDYAGILFPS</sequence>